<proteinExistence type="predicted"/>
<feature type="compositionally biased region" description="Basic and acidic residues" evidence="1">
    <location>
        <begin position="11"/>
        <end position="21"/>
    </location>
</feature>
<sequence>LGEQFQPSSGDLREGDRERGRKPVTQRHAVQSRPTAHLHPDRQAGEFMIKRKTHTHTHVHTHPSKLPSFLQKCPHFASKMCL</sequence>
<accession>Q4T0B3</accession>
<evidence type="ECO:0000256" key="1">
    <source>
        <dbReference type="SAM" id="MobiDB-lite"/>
    </source>
</evidence>
<organism evidence="2">
    <name type="scientific">Tetraodon nigroviridis</name>
    <name type="common">Spotted green pufferfish</name>
    <name type="synonym">Chelonodon nigroviridis</name>
    <dbReference type="NCBI Taxonomy" id="99883"/>
    <lineage>
        <taxon>Eukaryota</taxon>
        <taxon>Metazoa</taxon>
        <taxon>Chordata</taxon>
        <taxon>Craniata</taxon>
        <taxon>Vertebrata</taxon>
        <taxon>Euteleostomi</taxon>
        <taxon>Actinopterygii</taxon>
        <taxon>Neopterygii</taxon>
        <taxon>Teleostei</taxon>
        <taxon>Neoteleostei</taxon>
        <taxon>Acanthomorphata</taxon>
        <taxon>Eupercaria</taxon>
        <taxon>Tetraodontiformes</taxon>
        <taxon>Tetradontoidea</taxon>
        <taxon>Tetraodontidae</taxon>
        <taxon>Tetraodon</taxon>
    </lineage>
</organism>
<evidence type="ECO:0000313" key="2">
    <source>
        <dbReference type="EMBL" id="CAF93669.1"/>
    </source>
</evidence>
<gene>
    <name evidence="2" type="ORF">GSTENG00009430001</name>
</gene>
<dbReference type="EMBL" id="CAAE01011265">
    <property type="protein sequence ID" value="CAF93669.1"/>
    <property type="molecule type" value="Genomic_DNA"/>
</dbReference>
<reference evidence="2" key="1">
    <citation type="journal article" date="2004" name="Nature">
        <title>Genome duplication in the teleost fish Tetraodon nigroviridis reveals the early vertebrate proto-karyotype.</title>
        <authorList>
            <person name="Jaillon O."/>
            <person name="Aury J.-M."/>
            <person name="Brunet F."/>
            <person name="Petit J.-L."/>
            <person name="Stange-Thomann N."/>
            <person name="Mauceli E."/>
            <person name="Bouneau L."/>
            <person name="Fischer C."/>
            <person name="Ozouf-Costaz C."/>
            <person name="Bernot A."/>
            <person name="Nicaud S."/>
            <person name="Jaffe D."/>
            <person name="Fisher S."/>
            <person name="Lutfalla G."/>
            <person name="Dossat C."/>
            <person name="Segurens B."/>
            <person name="Dasilva C."/>
            <person name="Salanoubat M."/>
            <person name="Levy M."/>
            <person name="Boudet N."/>
            <person name="Castellano S."/>
            <person name="Anthouard V."/>
            <person name="Jubin C."/>
            <person name="Castelli V."/>
            <person name="Katinka M."/>
            <person name="Vacherie B."/>
            <person name="Biemont C."/>
            <person name="Skalli Z."/>
            <person name="Cattolico L."/>
            <person name="Poulain J."/>
            <person name="De Berardinis V."/>
            <person name="Cruaud C."/>
            <person name="Duprat S."/>
            <person name="Brottier P."/>
            <person name="Coutanceau J.-P."/>
            <person name="Gouzy J."/>
            <person name="Parra G."/>
            <person name="Lardier G."/>
            <person name="Chapple C."/>
            <person name="McKernan K.J."/>
            <person name="McEwan P."/>
            <person name="Bosak S."/>
            <person name="Kellis M."/>
            <person name="Volff J.-N."/>
            <person name="Guigo R."/>
            <person name="Zody M.C."/>
            <person name="Mesirov J."/>
            <person name="Lindblad-Toh K."/>
            <person name="Birren B."/>
            <person name="Nusbaum C."/>
            <person name="Kahn D."/>
            <person name="Robinson-Rechavi M."/>
            <person name="Laudet V."/>
            <person name="Schachter V."/>
            <person name="Quetier F."/>
            <person name="Saurin W."/>
            <person name="Scarpelli C."/>
            <person name="Wincker P."/>
            <person name="Lander E.S."/>
            <person name="Weissenbach J."/>
            <person name="Roest Crollius H."/>
        </authorList>
    </citation>
    <scope>NUCLEOTIDE SEQUENCE [LARGE SCALE GENOMIC DNA]</scope>
</reference>
<protein>
    <submittedName>
        <fullName evidence="2">Chromosome undetermined SCAF11265, whole genome shotgun sequence</fullName>
    </submittedName>
</protein>
<reference evidence="2" key="2">
    <citation type="submission" date="2004-02" db="EMBL/GenBank/DDBJ databases">
        <authorList>
            <consortium name="Genoscope"/>
            <consortium name="Whitehead Institute Centre for Genome Research"/>
        </authorList>
    </citation>
    <scope>NUCLEOTIDE SEQUENCE</scope>
</reference>
<dbReference type="KEGG" id="tng:GSTEN00009430G001"/>
<name>Q4T0B3_TETNG</name>
<feature type="non-terminal residue" evidence="2">
    <location>
        <position position="1"/>
    </location>
</feature>
<feature type="region of interest" description="Disordered" evidence="1">
    <location>
        <begin position="1"/>
        <end position="44"/>
    </location>
</feature>
<dbReference type="AlphaFoldDB" id="Q4T0B3"/>